<proteinExistence type="predicted"/>
<organism evidence="1 2">
    <name type="scientific">Meloidogyne enterolobii</name>
    <name type="common">Root-knot nematode worm</name>
    <name type="synonym">Meloidogyne mayaguensis</name>
    <dbReference type="NCBI Taxonomy" id="390850"/>
    <lineage>
        <taxon>Eukaryota</taxon>
        <taxon>Metazoa</taxon>
        <taxon>Ecdysozoa</taxon>
        <taxon>Nematoda</taxon>
        <taxon>Chromadorea</taxon>
        <taxon>Rhabditida</taxon>
        <taxon>Tylenchina</taxon>
        <taxon>Tylenchomorpha</taxon>
        <taxon>Tylenchoidea</taxon>
        <taxon>Meloidogynidae</taxon>
        <taxon>Meloidogyninae</taxon>
        <taxon>Meloidogyne</taxon>
    </lineage>
</organism>
<comment type="caution">
    <text evidence="1">The sequence shown here is derived from an EMBL/GenBank/DDBJ whole genome shotgun (WGS) entry which is preliminary data.</text>
</comment>
<name>A0A6V7WPD5_MELEN</name>
<reference evidence="1 2" key="1">
    <citation type="submission" date="2020-08" db="EMBL/GenBank/DDBJ databases">
        <authorList>
            <person name="Koutsovoulos G."/>
            <person name="Danchin GJ E."/>
        </authorList>
    </citation>
    <scope>NUCLEOTIDE SEQUENCE [LARGE SCALE GENOMIC DNA]</scope>
</reference>
<protein>
    <submittedName>
        <fullName evidence="1">Uncharacterized protein</fullName>
    </submittedName>
</protein>
<evidence type="ECO:0000313" key="1">
    <source>
        <dbReference type="EMBL" id="CAD2188875.1"/>
    </source>
</evidence>
<evidence type="ECO:0000313" key="2">
    <source>
        <dbReference type="Proteomes" id="UP000580250"/>
    </source>
</evidence>
<sequence>MLTILNKISLGRWWQQRHTGHILSNSSTPKIFWNKNIFLHSFFFLILLLDILERTESLISQEDGDILQFWRMMNEG</sequence>
<dbReference type="AlphaFoldDB" id="A0A6V7WPD5"/>
<dbReference type="Proteomes" id="UP000580250">
    <property type="component" value="Unassembled WGS sequence"/>
</dbReference>
<dbReference type="EMBL" id="CAJEWN010000718">
    <property type="protein sequence ID" value="CAD2188875.1"/>
    <property type="molecule type" value="Genomic_DNA"/>
</dbReference>
<accession>A0A6V7WPD5</accession>
<gene>
    <name evidence="1" type="ORF">MENT_LOCUS41555</name>
</gene>